<dbReference type="CDD" id="cd07304">
    <property type="entry name" value="Chorismate_synthase"/>
    <property type="match status" value="1"/>
</dbReference>
<evidence type="ECO:0000313" key="10">
    <source>
        <dbReference type="Proteomes" id="UP000199452"/>
    </source>
</evidence>
<comment type="similarity">
    <text evidence="2 7">Belongs to the chorismate synthase family.</text>
</comment>
<dbReference type="GO" id="GO:0009073">
    <property type="term" value="P:aromatic amino acid family biosynthetic process"/>
    <property type="evidence" value="ECO:0007669"/>
    <property type="project" value="UniProtKB-KW"/>
</dbReference>
<keyword evidence="6 7" id="KW-0456">Lyase</keyword>
<dbReference type="Gene3D" id="3.60.150.10">
    <property type="entry name" value="Chorismate synthase AroC"/>
    <property type="match status" value="2"/>
</dbReference>
<comment type="cofactor">
    <cofactor evidence="7">
        <name>FMNH2</name>
        <dbReference type="ChEBI" id="CHEBI:57618"/>
    </cofactor>
    <text evidence="7">Reduced FMN (FMNH(2)).</text>
</comment>
<dbReference type="OrthoDB" id="9771806at2"/>
<evidence type="ECO:0000256" key="5">
    <source>
        <dbReference type="ARBA" id="ARBA00023141"/>
    </source>
</evidence>
<dbReference type="GO" id="GO:0004107">
    <property type="term" value="F:chorismate synthase activity"/>
    <property type="evidence" value="ECO:0007669"/>
    <property type="project" value="UniProtKB-UniRule"/>
</dbReference>
<name>A0A1G6GJM2_9BACT</name>
<dbReference type="InterPro" id="IPR035904">
    <property type="entry name" value="Chorismate_synth_AroC_sf"/>
</dbReference>
<keyword evidence="7" id="KW-0285">Flavoprotein</keyword>
<evidence type="ECO:0000256" key="7">
    <source>
        <dbReference type="HAMAP-Rule" id="MF_00300"/>
    </source>
</evidence>
<feature type="region of interest" description="Disordered" evidence="8">
    <location>
        <begin position="34"/>
        <end position="64"/>
    </location>
</feature>
<dbReference type="RefSeq" id="WP_092434027.1">
    <property type="nucleotide sequence ID" value="NZ_FMYP01000001.1"/>
</dbReference>
<dbReference type="GO" id="GO:0009423">
    <property type="term" value="P:chorismate biosynthetic process"/>
    <property type="evidence" value="ECO:0007669"/>
    <property type="project" value="UniProtKB-UniRule"/>
</dbReference>
<dbReference type="GO" id="GO:0005829">
    <property type="term" value="C:cytosol"/>
    <property type="evidence" value="ECO:0007669"/>
    <property type="project" value="TreeGrafter"/>
</dbReference>
<feature type="binding site" evidence="7">
    <location>
        <begin position="267"/>
        <end position="271"/>
    </location>
    <ligand>
        <name>FMN</name>
        <dbReference type="ChEBI" id="CHEBI:58210"/>
    </ligand>
</feature>
<dbReference type="AlphaFoldDB" id="A0A1G6GJM2"/>
<dbReference type="Pfam" id="PF01264">
    <property type="entry name" value="Chorismate_synt"/>
    <property type="match status" value="1"/>
</dbReference>
<proteinExistence type="inferred from homology"/>
<reference evidence="9 10" key="1">
    <citation type="submission" date="2016-09" db="EMBL/GenBank/DDBJ databases">
        <authorList>
            <person name="Capua I."/>
            <person name="De Benedictis P."/>
            <person name="Joannis T."/>
            <person name="Lombin L.H."/>
            <person name="Cattoli G."/>
        </authorList>
    </citation>
    <scope>NUCLEOTIDE SEQUENCE [LARGE SCALE GENOMIC DNA]</scope>
    <source>
        <strain evidence="9 10">A7P-90m</strain>
    </source>
</reference>
<comment type="subunit">
    <text evidence="7">Homotetramer.</text>
</comment>
<dbReference type="GO" id="GO:0010181">
    <property type="term" value="F:FMN binding"/>
    <property type="evidence" value="ECO:0007669"/>
    <property type="project" value="TreeGrafter"/>
</dbReference>
<dbReference type="PROSITE" id="PS00787">
    <property type="entry name" value="CHORISMATE_SYNTHASE_1"/>
    <property type="match status" value="1"/>
</dbReference>
<comment type="function">
    <text evidence="7">Catalyzes the anti-1,4-elimination of the C-3 phosphate and the C-6 proR hydrogen from 5-enolpyruvylshikimate-3-phosphate (EPSP) to yield chorismate, which is the branch point compound that serves as the starting substrate for the three terminal pathways of aromatic amino acid biosynthesis. This reaction introduces a second double bond into the aromatic ring system.</text>
</comment>
<dbReference type="Proteomes" id="UP000199452">
    <property type="component" value="Unassembled WGS sequence"/>
</dbReference>
<feature type="binding site" evidence="7">
    <location>
        <position position="51"/>
    </location>
    <ligand>
        <name>NADP(+)</name>
        <dbReference type="ChEBI" id="CHEBI:58349"/>
    </ligand>
</feature>
<feature type="binding site" evidence="7">
    <location>
        <position position="294"/>
    </location>
    <ligand>
        <name>FMN</name>
        <dbReference type="ChEBI" id="CHEBI:58210"/>
    </ligand>
</feature>
<protein>
    <recommendedName>
        <fullName evidence="3 7">Chorismate synthase</fullName>
        <shortName evidence="7">CS</shortName>
        <ecNumber evidence="3 7">4.2.3.5</ecNumber>
    </recommendedName>
    <alternativeName>
        <fullName evidence="7">5-enolpyruvylshikimate-3-phosphate phospholyase</fullName>
    </alternativeName>
</protein>
<dbReference type="SUPFAM" id="SSF103263">
    <property type="entry name" value="Chorismate synthase, AroC"/>
    <property type="match status" value="1"/>
</dbReference>
<keyword evidence="7" id="KW-0521">NADP</keyword>
<feature type="binding site" evidence="7">
    <location>
        <begin position="123"/>
        <end position="125"/>
    </location>
    <ligand>
        <name>FMN</name>
        <dbReference type="ChEBI" id="CHEBI:58210"/>
    </ligand>
</feature>
<dbReference type="GO" id="GO:0008652">
    <property type="term" value="P:amino acid biosynthetic process"/>
    <property type="evidence" value="ECO:0007669"/>
    <property type="project" value="UniProtKB-KW"/>
</dbReference>
<dbReference type="EMBL" id="FMYP01000001">
    <property type="protein sequence ID" value="SDB81386.1"/>
    <property type="molecule type" value="Genomic_DNA"/>
</dbReference>
<evidence type="ECO:0000256" key="4">
    <source>
        <dbReference type="ARBA" id="ARBA00022605"/>
    </source>
</evidence>
<keyword evidence="5 7" id="KW-0057">Aromatic amino acid biosynthesis</keyword>
<comment type="catalytic activity">
    <reaction evidence="7">
        <text>5-O-(1-carboxyvinyl)-3-phosphoshikimate = chorismate + phosphate</text>
        <dbReference type="Rhea" id="RHEA:21020"/>
        <dbReference type="ChEBI" id="CHEBI:29748"/>
        <dbReference type="ChEBI" id="CHEBI:43474"/>
        <dbReference type="ChEBI" id="CHEBI:57701"/>
        <dbReference type="EC" id="4.2.3.5"/>
    </reaction>
</comment>
<dbReference type="EC" id="4.2.3.5" evidence="3 7"/>
<evidence type="ECO:0000256" key="3">
    <source>
        <dbReference type="ARBA" id="ARBA00013036"/>
    </source>
</evidence>
<gene>
    <name evidence="7" type="primary">aroC</name>
    <name evidence="9" type="ORF">SAMN05216323_100167</name>
</gene>
<organism evidence="9 10">
    <name type="scientific">Williamwhitmania taraxaci</name>
    <dbReference type="NCBI Taxonomy" id="1640674"/>
    <lineage>
        <taxon>Bacteria</taxon>
        <taxon>Pseudomonadati</taxon>
        <taxon>Bacteroidota</taxon>
        <taxon>Bacteroidia</taxon>
        <taxon>Bacteroidales</taxon>
        <taxon>Williamwhitmaniaceae</taxon>
        <taxon>Williamwhitmania</taxon>
    </lineage>
</organism>
<evidence type="ECO:0000256" key="6">
    <source>
        <dbReference type="ARBA" id="ARBA00023239"/>
    </source>
</evidence>
<dbReference type="InterPro" id="IPR020541">
    <property type="entry name" value="Chorismate_synthase_CS"/>
</dbReference>
<dbReference type="PANTHER" id="PTHR21085">
    <property type="entry name" value="CHORISMATE SYNTHASE"/>
    <property type="match status" value="1"/>
</dbReference>
<keyword evidence="4 7" id="KW-0028">Amino-acid biosynthesis</keyword>
<evidence type="ECO:0000313" key="9">
    <source>
        <dbReference type="EMBL" id="SDB81386.1"/>
    </source>
</evidence>
<feature type="binding site" evidence="7">
    <location>
        <position position="252"/>
    </location>
    <ligand>
        <name>FMN</name>
        <dbReference type="ChEBI" id="CHEBI:58210"/>
    </ligand>
</feature>
<keyword evidence="10" id="KW-1185">Reference proteome</keyword>
<accession>A0A1G6GJM2</accession>
<keyword evidence="7" id="KW-0288">FMN</keyword>
<keyword evidence="7" id="KW-0274">FAD</keyword>
<dbReference type="PROSITE" id="PS00788">
    <property type="entry name" value="CHORISMATE_SYNTHASE_2"/>
    <property type="match status" value="1"/>
</dbReference>
<evidence type="ECO:0000256" key="1">
    <source>
        <dbReference type="ARBA" id="ARBA00005044"/>
    </source>
</evidence>
<comment type="caution">
    <text evidence="7">Lacks conserved residue(s) required for the propagation of feature annotation.</text>
</comment>
<dbReference type="STRING" id="1640674.SAMN05216323_100167"/>
<dbReference type="PANTHER" id="PTHR21085:SF0">
    <property type="entry name" value="CHORISMATE SYNTHASE"/>
    <property type="match status" value="1"/>
</dbReference>
<sequence>MNNFGRLFRISIFGESHGKSIGITIDGCPPGIALQEPDFTPDLSRRKSGAKGTTPRNEEDLPDIISGTFNGYTTGAPITVLFRNSNTRSADYANLQASPRPGHADFVSNAKYHGFQDFRGGGHFSGRLTLALVAAGVVAKKMIAPVEINAYLTQAGGSTNIDEAIEKALATKDSIGGIVECSASKLPVGWGEPFFDSVESIISHLVFAIPAIKGIEFGSGFAAAKMNGSEHNDAIINPEGKTATNNAGGINGGITNGNNLVFRVAVKPTSSIGKSQQTLNSISGKVEDLTIEGRHDACIALRVPVILEAVTAIALADLQRVAQAQKV</sequence>
<dbReference type="PIRSF" id="PIRSF001456">
    <property type="entry name" value="Chorismate_synth"/>
    <property type="match status" value="1"/>
</dbReference>
<evidence type="ECO:0000256" key="8">
    <source>
        <dbReference type="SAM" id="MobiDB-lite"/>
    </source>
</evidence>
<comment type="pathway">
    <text evidence="1 7">Metabolic intermediate biosynthesis; chorismate biosynthesis; chorismate from D-erythrose 4-phosphate and phosphoenolpyruvate: step 7/7.</text>
</comment>
<dbReference type="InterPro" id="IPR000453">
    <property type="entry name" value="Chorismate_synth"/>
</dbReference>
<feature type="binding site" evidence="7">
    <location>
        <position position="46"/>
    </location>
    <ligand>
        <name>NADP(+)</name>
        <dbReference type="ChEBI" id="CHEBI:58349"/>
    </ligand>
</feature>
<evidence type="ECO:0000256" key="2">
    <source>
        <dbReference type="ARBA" id="ARBA00008014"/>
    </source>
</evidence>
<dbReference type="HAMAP" id="MF_00300">
    <property type="entry name" value="Chorismate_synth"/>
    <property type="match status" value="1"/>
</dbReference>
<dbReference type="UniPathway" id="UPA00053">
    <property type="reaction ID" value="UER00090"/>
</dbReference>